<reference evidence="2 3" key="1">
    <citation type="submission" date="2024-09" db="EMBL/GenBank/DDBJ databases">
        <title>Chromosome-scale assembly of Riccia fluitans.</title>
        <authorList>
            <person name="Paukszto L."/>
            <person name="Sawicki J."/>
            <person name="Karawczyk K."/>
            <person name="Piernik-Szablinska J."/>
            <person name="Szczecinska M."/>
            <person name="Mazdziarz M."/>
        </authorList>
    </citation>
    <scope>NUCLEOTIDE SEQUENCE [LARGE SCALE GENOMIC DNA]</scope>
    <source>
        <strain evidence="2">Rf_01</strain>
        <tissue evidence="2">Aerial parts of the thallus</tissue>
    </source>
</reference>
<sequence>MMTGLDAMDSVEMLLAEKIFLLELSRQLQERILAFNRMVGPESKIISDVSMKDALVLPSEGTSESRTSNYNGESSNSCEACQGAGGRSSSKALAQDRSAKGKDICSNGDPAKLATQPYQGLRREDWPALGRQGLTGKQSQAGKNKHNLKCVNLVLPSKEGSYSENSKLPPGKQADVNDRSNREGS</sequence>
<feature type="compositionally biased region" description="Polar residues" evidence="1">
    <location>
        <begin position="60"/>
        <end position="79"/>
    </location>
</feature>
<evidence type="ECO:0000313" key="2">
    <source>
        <dbReference type="EMBL" id="KAL2608904.1"/>
    </source>
</evidence>
<accession>A0ABD1XIX5</accession>
<proteinExistence type="predicted"/>
<feature type="region of interest" description="Disordered" evidence="1">
    <location>
        <begin position="159"/>
        <end position="185"/>
    </location>
</feature>
<protein>
    <submittedName>
        <fullName evidence="2">Uncharacterized protein</fullName>
    </submittedName>
</protein>
<evidence type="ECO:0000313" key="3">
    <source>
        <dbReference type="Proteomes" id="UP001605036"/>
    </source>
</evidence>
<dbReference type="AlphaFoldDB" id="A0ABD1XIX5"/>
<name>A0ABD1XIX5_9MARC</name>
<gene>
    <name evidence="2" type="ORF">R1flu_027477</name>
</gene>
<dbReference type="Proteomes" id="UP001605036">
    <property type="component" value="Unassembled WGS sequence"/>
</dbReference>
<organism evidence="2 3">
    <name type="scientific">Riccia fluitans</name>
    <dbReference type="NCBI Taxonomy" id="41844"/>
    <lineage>
        <taxon>Eukaryota</taxon>
        <taxon>Viridiplantae</taxon>
        <taxon>Streptophyta</taxon>
        <taxon>Embryophyta</taxon>
        <taxon>Marchantiophyta</taxon>
        <taxon>Marchantiopsida</taxon>
        <taxon>Marchantiidae</taxon>
        <taxon>Marchantiales</taxon>
        <taxon>Ricciaceae</taxon>
        <taxon>Riccia</taxon>
    </lineage>
</organism>
<evidence type="ECO:0000256" key="1">
    <source>
        <dbReference type="SAM" id="MobiDB-lite"/>
    </source>
</evidence>
<feature type="compositionally biased region" description="Basic and acidic residues" evidence="1">
    <location>
        <begin position="175"/>
        <end position="185"/>
    </location>
</feature>
<feature type="region of interest" description="Disordered" evidence="1">
    <location>
        <begin position="58"/>
        <end position="120"/>
    </location>
</feature>
<keyword evidence="3" id="KW-1185">Reference proteome</keyword>
<dbReference type="EMBL" id="JBHFFA010000008">
    <property type="protein sequence ID" value="KAL2608904.1"/>
    <property type="molecule type" value="Genomic_DNA"/>
</dbReference>
<comment type="caution">
    <text evidence="2">The sequence shown here is derived from an EMBL/GenBank/DDBJ whole genome shotgun (WGS) entry which is preliminary data.</text>
</comment>